<comment type="caution">
    <text evidence="17">The sequence shown here is derived from an EMBL/GenBank/DDBJ whole genome shotgun (WGS) entry which is preliminary data.</text>
</comment>
<dbReference type="InterPro" id="IPR046357">
    <property type="entry name" value="PPIase_dom_sf"/>
</dbReference>
<organism evidence="17 18">
    <name type="scientific">Candidatus Onthousia excrementipullorum</name>
    <dbReference type="NCBI Taxonomy" id="2840884"/>
    <lineage>
        <taxon>Bacteria</taxon>
        <taxon>Bacillati</taxon>
        <taxon>Bacillota</taxon>
        <taxon>Bacilli</taxon>
        <taxon>Candidatus Onthousia</taxon>
    </lineage>
</organism>
<dbReference type="GO" id="GO:0051301">
    <property type="term" value="P:cell division"/>
    <property type="evidence" value="ECO:0007669"/>
    <property type="project" value="UniProtKB-KW"/>
</dbReference>
<sequence length="428" mass="50045">MEKKETKKETNKKNYHNIEIKVEGKEWTDAVDKAFKDRVKKVEVDGFRKGKCPKNIYDRKFGQNYLLDAADLVIQDAYTKALKENDLVPVVQPEPNLKSLDENSVTFTFKIITKPEVKIKKYRDLGVKPNEVKVTKEEIDHEIDHLLERYEELVNKDENGKVENGDVAVIDFEGFKDGEPFDGGKGENYSLEIGSGTFIPGFEEQLIGMKSGDEKDIKVTFPDDYMEESLKGQEVTFKVKVHEIKTKEKRELDEDFFFDLGIEGVNDEESLRKEVEANIKANKDMEEENKYIDKLLEEVSKNVEVDIPEEMVNEEVDRLLRRTEQQMAMQGISLDLYYQVTKSTEKDLRDQLEKEAYQNVLYRLMLEEIMNMEHIEVSEDEAMEEAKRLAERYNMELDDFLNQFGGIEMVQYDQEMRKTIELLKELNK</sequence>
<comment type="domain">
    <text evidence="12">Consists of 3 domains; the N-terminus binds the ribosome, the middle domain has PPIase activity, while the C-terminus has intrinsic chaperone activity on its own.</text>
</comment>
<dbReference type="GO" id="GO:0006457">
    <property type="term" value="P:protein folding"/>
    <property type="evidence" value="ECO:0007669"/>
    <property type="project" value="UniProtKB-UniRule"/>
</dbReference>
<dbReference type="InterPro" id="IPR037041">
    <property type="entry name" value="Trigger_fac_C_sf"/>
</dbReference>
<dbReference type="Proteomes" id="UP000824232">
    <property type="component" value="Unassembled WGS sequence"/>
</dbReference>
<evidence type="ECO:0000256" key="5">
    <source>
        <dbReference type="ARBA" id="ARBA00022618"/>
    </source>
</evidence>
<evidence type="ECO:0000256" key="14">
    <source>
        <dbReference type="RuleBase" id="RU003914"/>
    </source>
</evidence>
<evidence type="ECO:0000256" key="11">
    <source>
        <dbReference type="ARBA" id="ARBA00029986"/>
    </source>
</evidence>
<dbReference type="SUPFAM" id="SSF102735">
    <property type="entry name" value="Trigger factor ribosome-binding domain"/>
    <property type="match status" value="1"/>
</dbReference>
<keyword evidence="9 12" id="KW-0131">Cell cycle</keyword>
<dbReference type="NCBIfam" id="TIGR00115">
    <property type="entry name" value="tig"/>
    <property type="match status" value="1"/>
</dbReference>
<name>A0A9D1DV36_9FIRM</name>
<dbReference type="Pfam" id="PF05697">
    <property type="entry name" value="Trigger_N"/>
    <property type="match status" value="1"/>
</dbReference>
<dbReference type="SUPFAM" id="SSF109998">
    <property type="entry name" value="Triger factor/SurA peptide-binding domain-like"/>
    <property type="match status" value="1"/>
</dbReference>
<dbReference type="InterPro" id="IPR027304">
    <property type="entry name" value="Trigger_fact/SurA_dom_sf"/>
</dbReference>
<dbReference type="InterPro" id="IPR036611">
    <property type="entry name" value="Trigger_fac_ribosome-bd_sf"/>
</dbReference>
<evidence type="ECO:0000256" key="8">
    <source>
        <dbReference type="ARBA" id="ARBA00023235"/>
    </source>
</evidence>
<evidence type="ECO:0000256" key="15">
    <source>
        <dbReference type="SAM" id="Coils"/>
    </source>
</evidence>
<gene>
    <name evidence="12" type="primary">tig</name>
    <name evidence="17" type="ORF">IAB38_04845</name>
</gene>
<evidence type="ECO:0000256" key="6">
    <source>
        <dbReference type="ARBA" id="ARBA00023110"/>
    </source>
</evidence>
<evidence type="ECO:0000256" key="3">
    <source>
        <dbReference type="ARBA" id="ARBA00013194"/>
    </source>
</evidence>
<dbReference type="FunFam" id="3.10.50.40:FF:000001">
    <property type="entry name" value="Trigger factor"/>
    <property type="match status" value="1"/>
</dbReference>
<dbReference type="SUPFAM" id="SSF54534">
    <property type="entry name" value="FKBP-like"/>
    <property type="match status" value="1"/>
</dbReference>
<evidence type="ECO:0000256" key="2">
    <source>
        <dbReference type="ARBA" id="ARBA00005464"/>
    </source>
</evidence>
<dbReference type="Pfam" id="PF05698">
    <property type="entry name" value="Trigger_C"/>
    <property type="match status" value="1"/>
</dbReference>
<dbReference type="EMBL" id="DVHC01000051">
    <property type="protein sequence ID" value="HIR59359.1"/>
    <property type="molecule type" value="Genomic_DNA"/>
</dbReference>
<evidence type="ECO:0000256" key="9">
    <source>
        <dbReference type="ARBA" id="ARBA00023306"/>
    </source>
</evidence>
<accession>A0A9D1DV36</accession>
<dbReference type="Gene3D" id="3.10.50.40">
    <property type="match status" value="1"/>
</dbReference>
<comment type="similarity">
    <text evidence="2 12 14">Belongs to the FKBP-type PPIase family. Tig subfamily.</text>
</comment>
<evidence type="ECO:0000313" key="17">
    <source>
        <dbReference type="EMBL" id="HIR59359.1"/>
    </source>
</evidence>
<dbReference type="Gene3D" id="1.10.3120.10">
    <property type="entry name" value="Trigger factor, C-terminal domain"/>
    <property type="match status" value="1"/>
</dbReference>
<feature type="coiled-coil region" evidence="15">
    <location>
        <begin position="372"/>
        <end position="403"/>
    </location>
</feature>
<reference evidence="17" key="1">
    <citation type="submission" date="2020-10" db="EMBL/GenBank/DDBJ databases">
        <authorList>
            <person name="Gilroy R."/>
        </authorList>
    </citation>
    <scope>NUCLEOTIDE SEQUENCE</scope>
    <source>
        <strain evidence="17">CHK184-20233</strain>
    </source>
</reference>
<evidence type="ECO:0000256" key="13">
    <source>
        <dbReference type="PROSITE-ProRule" id="PRU00277"/>
    </source>
</evidence>
<feature type="coiled-coil region" evidence="15">
    <location>
        <begin position="268"/>
        <end position="302"/>
    </location>
</feature>
<dbReference type="InterPro" id="IPR005215">
    <property type="entry name" value="Trig_fac"/>
</dbReference>
<evidence type="ECO:0000256" key="1">
    <source>
        <dbReference type="ARBA" id="ARBA00000971"/>
    </source>
</evidence>
<dbReference type="InterPro" id="IPR001179">
    <property type="entry name" value="PPIase_FKBP_dom"/>
</dbReference>
<comment type="function">
    <text evidence="10 12">Involved in protein export. Acts as a chaperone by maintaining the newly synthesized protein in an open conformation. Functions as a peptidyl-prolyl cis-trans isomerase.</text>
</comment>
<dbReference type="EC" id="5.2.1.8" evidence="3 12"/>
<evidence type="ECO:0000256" key="10">
    <source>
        <dbReference type="ARBA" id="ARBA00024849"/>
    </source>
</evidence>
<evidence type="ECO:0000256" key="12">
    <source>
        <dbReference type="HAMAP-Rule" id="MF_00303"/>
    </source>
</evidence>
<keyword evidence="6 12" id="KW-0697">Rotamase</keyword>
<dbReference type="Pfam" id="PF00254">
    <property type="entry name" value="FKBP_C"/>
    <property type="match status" value="1"/>
</dbReference>
<comment type="catalytic activity">
    <reaction evidence="1 12 13">
        <text>[protein]-peptidylproline (omega=180) = [protein]-peptidylproline (omega=0)</text>
        <dbReference type="Rhea" id="RHEA:16237"/>
        <dbReference type="Rhea" id="RHEA-COMP:10747"/>
        <dbReference type="Rhea" id="RHEA-COMP:10748"/>
        <dbReference type="ChEBI" id="CHEBI:83833"/>
        <dbReference type="ChEBI" id="CHEBI:83834"/>
        <dbReference type="EC" id="5.2.1.8"/>
    </reaction>
</comment>
<keyword evidence="5 12" id="KW-0132">Cell division</keyword>
<keyword evidence="15" id="KW-0175">Coiled coil</keyword>
<proteinExistence type="inferred from homology"/>
<evidence type="ECO:0000256" key="4">
    <source>
        <dbReference type="ARBA" id="ARBA00016902"/>
    </source>
</evidence>
<dbReference type="GO" id="GO:0003755">
    <property type="term" value="F:peptidyl-prolyl cis-trans isomerase activity"/>
    <property type="evidence" value="ECO:0007669"/>
    <property type="project" value="UniProtKB-UniRule"/>
</dbReference>
<comment type="subcellular location">
    <subcellularLocation>
        <location evidence="12">Cytoplasm</location>
    </subcellularLocation>
    <text evidence="12">About half TF is bound to the ribosome near the polypeptide exit tunnel while the other half is free in the cytoplasm.</text>
</comment>
<reference evidence="17" key="2">
    <citation type="journal article" date="2021" name="PeerJ">
        <title>Extensive microbial diversity within the chicken gut microbiome revealed by metagenomics and culture.</title>
        <authorList>
            <person name="Gilroy R."/>
            <person name="Ravi A."/>
            <person name="Getino M."/>
            <person name="Pursley I."/>
            <person name="Horton D.L."/>
            <person name="Alikhan N.F."/>
            <person name="Baker D."/>
            <person name="Gharbi K."/>
            <person name="Hall N."/>
            <person name="Watson M."/>
            <person name="Adriaenssens E.M."/>
            <person name="Foster-Nyarko E."/>
            <person name="Jarju S."/>
            <person name="Secka A."/>
            <person name="Antonio M."/>
            <person name="Oren A."/>
            <person name="Chaudhuri R.R."/>
            <person name="La Ragione R."/>
            <person name="Hildebrand F."/>
            <person name="Pallen M.J."/>
        </authorList>
    </citation>
    <scope>NUCLEOTIDE SEQUENCE</scope>
    <source>
        <strain evidence="17">CHK184-20233</strain>
    </source>
</reference>
<dbReference type="Gene3D" id="3.30.70.1050">
    <property type="entry name" value="Trigger factor ribosome-binding domain"/>
    <property type="match status" value="1"/>
</dbReference>
<dbReference type="GO" id="GO:0005737">
    <property type="term" value="C:cytoplasm"/>
    <property type="evidence" value="ECO:0007669"/>
    <property type="project" value="UniProtKB-SubCell"/>
</dbReference>
<dbReference type="PIRSF" id="PIRSF003095">
    <property type="entry name" value="Trigger_factor"/>
    <property type="match status" value="1"/>
</dbReference>
<evidence type="ECO:0000259" key="16">
    <source>
        <dbReference type="PROSITE" id="PS50059"/>
    </source>
</evidence>
<evidence type="ECO:0000256" key="7">
    <source>
        <dbReference type="ARBA" id="ARBA00023186"/>
    </source>
</evidence>
<dbReference type="AlphaFoldDB" id="A0A9D1DV36"/>
<dbReference type="HAMAP" id="MF_00303">
    <property type="entry name" value="Trigger_factor_Tig"/>
    <property type="match status" value="1"/>
</dbReference>
<feature type="domain" description="PPIase FKBP-type" evidence="16">
    <location>
        <begin position="165"/>
        <end position="247"/>
    </location>
</feature>
<dbReference type="InterPro" id="IPR008881">
    <property type="entry name" value="Trigger_fac_ribosome-bd_bac"/>
</dbReference>
<protein>
    <recommendedName>
        <fullName evidence="4 12">Trigger factor</fullName>
        <shortName evidence="12">TF</shortName>
        <ecNumber evidence="3 12">5.2.1.8</ecNumber>
    </recommendedName>
    <alternativeName>
        <fullName evidence="11 12">PPIase</fullName>
    </alternativeName>
</protein>
<keyword evidence="12" id="KW-0963">Cytoplasm</keyword>
<dbReference type="InterPro" id="IPR008880">
    <property type="entry name" value="Trigger_fac_C"/>
</dbReference>
<evidence type="ECO:0000313" key="18">
    <source>
        <dbReference type="Proteomes" id="UP000824232"/>
    </source>
</evidence>
<dbReference type="GO" id="GO:0015031">
    <property type="term" value="P:protein transport"/>
    <property type="evidence" value="ECO:0007669"/>
    <property type="project" value="UniProtKB-UniRule"/>
</dbReference>
<dbReference type="PROSITE" id="PS50059">
    <property type="entry name" value="FKBP_PPIASE"/>
    <property type="match status" value="1"/>
</dbReference>
<keyword evidence="8 12" id="KW-0413">Isomerase</keyword>
<keyword evidence="7 12" id="KW-0143">Chaperone</keyword>